<sequence length="621" mass="69849">MKMEVTIQQQPPLNNTAVTPQSRSGSRTSSNNELENDLIDLEIGGGVNNKSNTLKKRISSSRTPTRKAKRIKFYRNGDRFYPGITIPVSNEKYRSYDSLAEDLTRILEGNVMLTGAIRFIYSVDGKKIEKIDDLEDGKSYVCSCNNESFKKLDYNNLQPVVNVKTANRLPKVIRPSSPLRNGTNGITPTEAKVLRTERDSVVHPRIVTLIRNGIKPRKILRLLLNKRNSPSYEHVLGAITHVVKLDTGCVRKVFTLSGQPVLKLADFFEQEDVFFAYGNERVGPDDFELEPDESKAIRQNRKSLRNGSIRNGPKPKMPVKSHNDTFVCVDDDLLNGSIRADSLPQEIQSQYLLGSIIGDGNFAVVLKLKDRNTGTDVALKIIDKSKCKGKEHYIDAEVRVMKKLQHPHIIQLFMDIDTPKNMFLVLELVNGGDLFDAITRVTRFSENQARIMIKHLASAMAYLHSMSIVHRDIKPENLLVELDDKGNVLVLKLADFGLACEVTEPLLAVCGTPTYVAPEILMETGYSLKIDVWAAGIILYILLCGFPPFVSPDNQQEPLFDAILSGVFEFPEPYWDGIGEGVRDLINNMLQSDPDLRFSSEDVLDHFWLMDDGGQHLYIEE</sequence>
<feature type="binding site" evidence="11">
    <location>
        <position position="380"/>
    </location>
    <ligand>
        <name>ATP</name>
        <dbReference type="ChEBI" id="CHEBI:30616"/>
    </ligand>
</feature>
<gene>
    <name evidence="15" type="primary">CSON009989</name>
</gene>
<evidence type="ECO:0000256" key="5">
    <source>
        <dbReference type="ARBA" id="ARBA00022741"/>
    </source>
</evidence>
<feature type="region of interest" description="Disordered" evidence="12">
    <location>
        <begin position="1"/>
        <end position="35"/>
    </location>
</feature>
<evidence type="ECO:0000256" key="8">
    <source>
        <dbReference type="ARBA" id="ARBA00031092"/>
    </source>
</evidence>
<dbReference type="Gene3D" id="3.30.200.20">
    <property type="entry name" value="Phosphorylase Kinase, domain 1"/>
    <property type="match status" value="1"/>
</dbReference>
<dbReference type="EC" id="2.7.11.1" evidence="2"/>
<keyword evidence="6" id="KW-0418">Kinase</keyword>
<feature type="compositionally biased region" description="Polar residues" evidence="12">
    <location>
        <begin position="1"/>
        <end position="33"/>
    </location>
</feature>
<dbReference type="GO" id="GO:0004674">
    <property type="term" value="F:protein serine/threonine kinase activity"/>
    <property type="evidence" value="ECO:0007669"/>
    <property type="project" value="UniProtKB-KW"/>
</dbReference>
<feature type="domain" description="Doublecortin" evidence="14">
    <location>
        <begin position="205"/>
        <end position="288"/>
    </location>
</feature>
<evidence type="ECO:0000256" key="3">
    <source>
        <dbReference type="ARBA" id="ARBA00022527"/>
    </source>
</evidence>
<keyword evidence="7 11" id="KW-0067">ATP-binding</keyword>
<feature type="domain" description="Protein kinase" evidence="13">
    <location>
        <begin position="351"/>
        <end position="609"/>
    </location>
</feature>
<dbReference type="PROSITE" id="PS50309">
    <property type="entry name" value="DC"/>
    <property type="match status" value="2"/>
</dbReference>
<dbReference type="GO" id="GO:0035556">
    <property type="term" value="P:intracellular signal transduction"/>
    <property type="evidence" value="ECO:0007669"/>
    <property type="project" value="InterPro"/>
</dbReference>
<evidence type="ECO:0000259" key="13">
    <source>
        <dbReference type="PROSITE" id="PS50011"/>
    </source>
</evidence>
<dbReference type="Gene3D" id="1.10.510.10">
    <property type="entry name" value="Transferase(Phosphotransferase) domain 1"/>
    <property type="match status" value="1"/>
</dbReference>
<evidence type="ECO:0000313" key="16">
    <source>
        <dbReference type="EMBL" id="SSX17160.1"/>
    </source>
</evidence>
<dbReference type="InterPro" id="IPR036572">
    <property type="entry name" value="Doublecortin_dom_sf"/>
</dbReference>
<dbReference type="VEuPathDB" id="VectorBase:CSON009989"/>
<reference evidence="16" key="2">
    <citation type="submission" date="2018-07" db="EMBL/GenBank/DDBJ databases">
        <authorList>
            <person name="Quirk P.G."/>
            <person name="Krulwich T.A."/>
        </authorList>
    </citation>
    <scope>NUCLEOTIDE SEQUENCE</scope>
</reference>
<dbReference type="FunFam" id="3.30.200.20:FF:000042">
    <property type="entry name" value="Aurora kinase A"/>
    <property type="match status" value="1"/>
</dbReference>
<dbReference type="Pfam" id="PF00069">
    <property type="entry name" value="Pkinase"/>
    <property type="match status" value="1"/>
</dbReference>
<dbReference type="PROSITE" id="PS00108">
    <property type="entry name" value="PROTEIN_KINASE_ST"/>
    <property type="match status" value="1"/>
</dbReference>
<dbReference type="SUPFAM" id="SSF89837">
    <property type="entry name" value="Doublecortin (DC)"/>
    <property type="match status" value="2"/>
</dbReference>
<dbReference type="OMA" id="CWEFEGS"/>
<evidence type="ECO:0000256" key="11">
    <source>
        <dbReference type="PROSITE-ProRule" id="PRU10141"/>
    </source>
</evidence>
<evidence type="ECO:0000256" key="4">
    <source>
        <dbReference type="ARBA" id="ARBA00022679"/>
    </source>
</evidence>
<dbReference type="SMART" id="SM00537">
    <property type="entry name" value="DCX"/>
    <property type="match status" value="2"/>
</dbReference>
<evidence type="ECO:0000313" key="15">
    <source>
        <dbReference type="EMBL" id="SSW96773.1"/>
    </source>
</evidence>
<accession>A0A336K1Z9</accession>
<dbReference type="AlphaFoldDB" id="A0A336K1Z9"/>
<dbReference type="PROSITE" id="PS00107">
    <property type="entry name" value="PROTEIN_KINASE_ATP"/>
    <property type="match status" value="1"/>
</dbReference>
<organism evidence="15">
    <name type="scientific">Culicoides sonorensis</name>
    <name type="common">Biting midge</name>
    <dbReference type="NCBI Taxonomy" id="179676"/>
    <lineage>
        <taxon>Eukaryota</taxon>
        <taxon>Metazoa</taxon>
        <taxon>Ecdysozoa</taxon>
        <taxon>Arthropoda</taxon>
        <taxon>Hexapoda</taxon>
        <taxon>Insecta</taxon>
        <taxon>Pterygota</taxon>
        <taxon>Neoptera</taxon>
        <taxon>Endopterygota</taxon>
        <taxon>Diptera</taxon>
        <taxon>Nematocera</taxon>
        <taxon>Chironomoidea</taxon>
        <taxon>Ceratopogonidae</taxon>
        <taxon>Ceratopogoninae</taxon>
        <taxon>Culicoides</taxon>
        <taxon>Monoculicoides</taxon>
    </lineage>
</organism>
<evidence type="ECO:0000256" key="7">
    <source>
        <dbReference type="ARBA" id="ARBA00022840"/>
    </source>
</evidence>
<dbReference type="InterPro" id="IPR017441">
    <property type="entry name" value="Protein_kinase_ATP_BS"/>
</dbReference>
<evidence type="ECO:0000256" key="12">
    <source>
        <dbReference type="SAM" id="MobiDB-lite"/>
    </source>
</evidence>
<evidence type="ECO:0000256" key="2">
    <source>
        <dbReference type="ARBA" id="ARBA00012513"/>
    </source>
</evidence>
<keyword evidence="4" id="KW-0808">Transferase</keyword>
<dbReference type="EMBL" id="UFQT01000003">
    <property type="protein sequence ID" value="SSX17160.1"/>
    <property type="molecule type" value="Genomic_DNA"/>
</dbReference>
<evidence type="ECO:0000259" key="14">
    <source>
        <dbReference type="PROSITE" id="PS50309"/>
    </source>
</evidence>
<dbReference type="PROSITE" id="PS50011">
    <property type="entry name" value="PROTEIN_KINASE_DOM"/>
    <property type="match status" value="1"/>
</dbReference>
<evidence type="ECO:0000256" key="1">
    <source>
        <dbReference type="ARBA" id="ARBA00005354"/>
    </source>
</evidence>
<keyword evidence="5 11" id="KW-0547">Nucleotide-binding</keyword>
<dbReference type="GO" id="GO:0005524">
    <property type="term" value="F:ATP binding"/>
    <property type="evidence" value="ECO:0007669"/>
    <property type="project" value="UniProtKB-UniRule"/>
</dbReference>
<keyword evidence="3" id="KW-0723">Serine/threonine-protein kinase</keyword>
<dbReference type="PANTHER" id="PTHR24347">
    <property type="entry name" value="SERINE/THREONINE-PROTEIN KINASE"/>
    <property type="match status" value="1"/>
</dbReference>
<dbReference type="FunFam" id="3.10.20.230:FF:000021">
    <property type="entry name" value="Serine/threonine-protein kinase GA29083"/>
    <property type="match status" value="1"/>
</dbReference>
<dbReference type="Gene3D" id="3.10.20.230">
    <property type="entry name" value="Doublecortin domain"/>
    <property type="match status" value="2"/>
</dbReference>
<comment type="similarity">
    <text evidence="1">Belongs to the protein kinase superfamily. CAMK Ser/Thr protein kinase family. CaMK subfamily.</text>
</comment>
<evidence type="ECO:0000256" key="10">
    <source>
        <dbReference type="ARBA" id="ARBA00048679"/>
    </source>
</evidence>
<dbReference type="FunFam" id="1.10.510.10:FF:000866">
    <property type="entry name" value="Serine/threonine-protein kinase GA29083"/>
    <property type="match status" value="1"/>
</dbReference>
<dbReference type="Pfam" id="PF03607">
    <property type="entry name" value="DCX"/>
    <property type="match status" value="2"/>
</dbReference>
<comment type="catalytic activity">
    <reaction evidence="10">
        <text>L-seryl-[protein] + ATP = O-phospho-L-seryl-[protein] + ADP + H(+)</text>
        <dbReference type="Rhea" id="RHEA:17989"/>
        <dbReference type="Rhea" id="RHEA-COMP:9863"/>
        <dbReference type="Rhea" id="RHEA-COMP:11604"/>
        <dbReference type="ChEBI" id="CHEBI:15378"/>
        <dbReference type="ChEBI" id="CHEBI:29999"/>
        <dbReference type="ChEBI" id="CHEBI:30616"/>
        <dbReference type="ChEBI" id="CHEBI:83421"/>
        <dbReference type="ChEBI" id="CHEBI:456216"/>
        <dbReference type="EC" id="2.7.11.1"/>
    </reaction>
</comment>
<protein>
    <recommendedName>
        <fullName evidence="2">non-specific serine/threonine protein kinase</fullName>
        <ecNumber evidence="2">2.7.11.1</ecNumber>
    </recommendedName>
    <alternativeName>
        <fullName evidence="8">Doublecortin-like and CAM kinase-like protein</fullName>
    </alternativeName>
</protein>
<dbReference type="InterPro" id="IPR000719">
    <property type="entry name" value="Prot_kinase_dom"/>
</dbReference>
<dbReference type="InterPro" id="IPR008271">
    <property type="entry name" value="Ser/Thr_kinase_AS"/>
</dbReference>
<proteinExistence type="inferred from homology"/>
<dbReference type="SMART" id="SM00220">
    <property type="entry name" value="S_TKc"/>
    <property type="match status" value="1"/>
</dbReference>
<comment type="catalytic activity">
    <reaction evidence="9">
        <text>L-threonyl-[protein] + ATP = O-phospho-L-threonyl-[protein] + ADP + H(+)</text>
        <dbReference type="Rhea" id="RHEA:46608"/>
        <dbReference type="Rhea" id="RHEA-COMP:11060"/>
        <dbReference type="Rhea" id="RHEA-COMP:11605"/>
        <dbReference type="ChEBI" id="CHEBI:15378"/>
        <dbReference type="ChEBI" id="CHEBI:30013"/>
        <dbReference type="ChEBI" id="CHEBI:30616"/>
        <dbReference type="ChEBI" id="CHEBI:61977"/>
        <dbReference type="ChEBI" id="CHEBI:456216"/>
        <dbReference type="EC" id="2.7.11.1"/>
    </reaction>
</comment>
<dbReference type="SUPFAM" id="SSF56112">
    <property type="entry name" value="Protein kinase-like (PK-like)"/>
    <property type="match status" value="1"/>
</dbReference>
<feature type="domain" description="Doublecortin" evidence="14">
    <location>
        <begin position="69"/>
        <end position="155"/>
    </location>
</feature>
<name>A0A336K1Z9_CULSO</name>
<dbReference type="EMBL" id="UFQS01000003">
    <property type="protein sequence ID" value="SSW96773.1"/>
    <property type="molecule type" value="Genomic_DNA"/>
</dbReference>
<dbReference type="InterPro" id="IPR003533">
    <property type="entry name" value="Doublecortin_dom"/>
</dbReference>
<evidence type="ECO:0000256" key="6">
    <source>
        <dbReference type="ARBA" id="ARBA00022777"/>
    </source>
</evidence>
<reference evidence="15" key="1">
    <citation type="submission" date="2018-04" db="EMBL/GenBank/DDBJ databases">
        <authorList>
            <person name="Go L.Y."/>
            <person name="Mitchell J.A."/>
        </authorList>
    </citation>
    <scope>NUCLEOTIDE SEQUENCE</scope>
    <source>
        <tissue evidence="15">Whole organism</tissue>
    </source>
</reference>
<evidence type="ECO:0000256" key="9">
    <source>
        <dbReference type="ARBA" id="ARBA00047899"/>
    </source>
</evidence>
<dbReference type="InterPro" id="IPR011009">
    <property type="entry name" value="Kinase-like_dom_sf"/>
</dbReference>